<dbReference type="PANTHER" id="PTHR25462:SF296">
    <property type="entry name" value="MEIOTIC P26, ISOFORM F"/>
    <property type="match status" value="1"/>
</dbReference>
<accession>A0ABD0K3T0</accession>
<dbReference type="InterPro" id="IPR011042">
    <property type="entry name" value="6-blade_b-propeller_TolB-like"/>
</dbReference>
<feature type="compositionally biased region" description="Low complexity" evidence="7">
    <location>
        <begin position="504"/>
        <end position="518"/>
    </location>
</feature>
<dbReference type="Pfam" id="PF00643">
    <property type="entry name" value="zf-B_box"/>
    <property type="match status" value="1"/>
</dbReference>
<dbReference type="AlphaFoldDB" id="A0ABD0K3T0"/>
<evidence type="ECO:0000256" key="3">
    <source>
        <dbReference type="ARBA" id="ARBA00022771"/>
    </source>
</evidence>
<evidence type="ECO:0000256" key="6">
    <source>
        <dbReference type="SAM" id="Coils"/>
    </source>
</evidence>
<feature type="compositionally biased region" description="Polar residues" evidence="7">
    <location>
        <begin position="619"/>
        <end position="681"/>
    </location>
</feature>
<evidence type="ECO:0000256" key="7">
    <source>
        <dbReference type="SAM" id="MobiDB-lite"/>
    </source>
</evidence>
<evidence type="ECO:0000256" key="4">
    <source>
        <dbReference type="ARBA" id="ARBA00022833"/>
    </source>
</evidence>
<keyword evidence="11" id="KW-1185">Reference proteome</keyword>
<reference evidence="10 11" key="1">
    <citation type="journal article" date="2023" name="Sci. Data">
        <title>Genome assembly of the Korean intertidal mud-creeper Batillaria attramentaria.</title>
        <authorList>
            <person name="Patra A.K."/>
            <person name="Ho P.T."/>
            <person name="Jun S."/>
            <person name="Lee S.J."/>
            <person name="Kim Y."/>
            <person name="Won Y.J."/>
        </authorList>
    </citation>
    <scope>NUCLEOTIDE SEQUENCE [LARGE SCALE GENOMIC DNA]</scope>
    <source>
        <strain evidence="10">Wonlab-2016</strain>
    </source>
</reference>
<dbReference type="SMART" id="SM00184">
    <property type="entry name" value="RING"/>
    <property type="match status" value="1"/>
</dbReference>
<dbReference type="InterPro" id="IPR001841">
    <property type="entry name" value="Znf_RING"/>
</dbReference>
<dbReference type="SUPFAM" id="SSF101898">
    <property type="entry name" value="NHL repeat"/>
    <property type="match status" value="1"/>
</dbReference>
<evidence type="ECO:0000313" key="11">
    <source>
        <dbReference type="Proteomes" id="UP001519460"/>
    </source>
</evidence>
<dbReference type="SUPFAM" id="SSF57850">
    <property type="entry name" value="RING/U-box"/>
    <property type="match status" value="1"/>
</dbReference>
<protein>
    <submittedName>
        <fullName evidence="10">Uncharacterized protein</fullName>
    </submittedName>
</protein>
<dbReference type="PROSITE" id="PS00518">
    <property type="entry name" value="ZF_RING_1"/>
    <property type="match status" value="1"/>
</dbReference>
<evidence type="ECO:0000256" key="1">
    <source>
        <dbReference type="ARBA" id="ARBA00022553"/>
    </source>
</evidence>
<dbReference type="PROSITE" id="PS50119">
    <property type="entry name" value="ZF_BBOX"/>
    <property type="match status" value="2"/>
</dbReference>
<organism evidence="10 11">
    <name type="scientific">Batillaria attramentaria</name>
    <dbReference type="NCBI Taxonomy" id="370345"/>
    <lineage>
        <taxon>Eukaryota</taxon>
        <taxon>Metazoa</taxon>
        <taxon>Spiralia</taxon>
        <taxon>Lophotrochozoa</taxon>
        <taxon>Mollusca</taxon>
        <taxon>Gastropoda</taxon>
        <taxon>Caenogastropoda</taxon>
        <taxon>Sorbeoconcha</taxon>
        <taxon>Cerithioidea</taxon>
        <taxon>Batillariidae</taxon>
        <taxon>Batillaria</taxon>
    </lineage>
</organism>
<dbReference type="InterPro" id="IPR013083">
    <property type="entry name" value="Znf_RING/FYVE/PHD"/>
</dbReference>
<evidence type="ECO:0000259" key="9">
    <source>
        <dbReference type="PROSITE" id="PS50119"/>
    </source>
</evidence>
<dbReference type="InterPro" id="IPR047153">
    <property type="entry name" value="TRIM45/56/19-like"/>
</dbReference>
<proteinExistence type="predicted"/>
<keyword evidence="2" id="KW-0479">Metal-binding</keyword>
<keyword evidence="3 5" id="KW-0863">Zinc-finger</keyword>
<dbReference type="CDD" id="cd19756">
    <property type="entry name" value="Bbox2"/>
    <property type="match status" value="1"/>
</dbReference>
<feature type="domain" description="B box-type" evidence="9">
    <location>
        <begin position="163"/>
        <end position="214"/>
    </location>
</feature>
<evidence type="ECO:0000256" key="5">
    <source>
        <dbReference type="PROSITE-ProRule" id="PRU00024"/>
    </source>
</evidence>
<sequence length="1048" mass="112650">MLNWITTVNIRTNLGPLSANEMVSGYRSSLLLEIESDAPLCLECPDSIYFRGNGLPSDVGEMAESLIQSVIKCPICLEAYEDPRMLPCLHSFCLKCLRGYIENCRMGPSQTTFTCPVCREAVRPPNPHCPIAEWSTQFRSNFIMTDLASCLNEVSKVKEEGSGKGEVCLPCSKQMQYPKEAEQFCLDCSQPYCETCLQVHMTIPSCQTHSIVAIDDHTAREVHQKHHQQCSEHPEEVLKMFCEDCSALLCPVCALLKHRQCSKMNSVMTMASARRLHLETAQRDLLQSLQQAREMQKKLKKEKEDLAKQSSSSLRDVDEAYEALVTKVKDQKQNDLLKMREAMNAVHKHLTGHEEDINAYVSLLEEDVTKLQSRQLIVSDTQLLREVKLCDCKEAESAATDVSTYVDKISRCQYSLPSLNKAKLEELHKTLGKMTLTFGGPDSQAAGAQCANLAGQTTTVKPSSPALFTLGLPGAGKGSSVGRGLFSLPLQLGAEGGVAWDALSSSSSTEPPSSSSTEGLAGLKGDSQRNPFSLVSVGKRGVRRPAARPRNSLARRALSGSVFSVKHPVVTAANTTPKQASPRKSSTNPGFSFVPVKSCSAIISQFKPAPKLRLFESPSGASETPSNPKPSASGDATNVTLKSFVPTSDSANSLPPSTSSVPAPTKQANSGTNKGTPTTPQAEPPSKLSKNFSSLNSPSGSVPSNVNIASGGSASSSKNGRPESIGLPPSGGASAAAAANTAEDTNSAVPGETGSSAKTDDSAKGNGEGEGADSPCRPSQKLRSTFKIFPASAGDLRRPIISDFAVLPNDRLALIDRANNRLKLVQLNGESQDGQFPSVDLNKPHGVCHMTGDVVAVVSHVNKTLQLVSLQGPQPGVQHTHNTCRGYLNIARLTPDILAARFSLGVHVLDVGGPALRLKAAIVNDNNGKPLFQSPMSMCTTSDGKIVILDGMLLEISCWDRSGVPIWRVVHSNLHFPRSLCTVGLRRLYCMCNTTRLDCLTTSTGKLLHSVKLDTKEAPLKEVSSIAQDSQGRILVNTSEEIVCFTWI</sequence>
<comment type="caution">
    <text evidence="10">The sequence shown here is derived from an EMBL/GenBank/DDBJ whole genome shotgun (WGS) entry which is preliminary data.</text>
</comment>
<feature type="compositionally biased region" description="Low complexity" evidence="7">
    <location>
        <begin position="733"/>
        <end position="748"/>
    </location>
</feature>
<dbReference type="InterPro" id="IPR000315">
    <property type="entry name" value="Znf_B-box"/>
</dbReference>
<dbReference type="Proteomes" id="UP001519460">
    <property type="component" value="Unassembled WGS sequence"/>
</dbReference>
<keyword evidence="1" id="KW-0597">Phosphoprotein</keyword>
<feature type="region of interest" description="Disordered" evidence="7">
    <location>
        <begin position="502"/>
        <end position="554"/>
    </location>
</feature>
<keyword evidence="6" id="KW-0175">Coiled coil</keyword>
<evidence type="ECO:0000259" key="8">
    <source>
        <dbReference type="PROSITE" id="PS50089"/>
    </source>
</evidence>
<dbReference type="InterPro" id="IPR017907">
    <property type="entry name" value="Znf_RING_CS"/>
</dbReference>
<feature type="domain" description="RING-type" evidence="8">
    <location>
        <begin position="73"/>
        <end position="119"/>
    </location>
</feature>
<feature type="coiled-coil region" evidence="6">
    <location>
        <begin position="278"/>
        <end position="334"/>
    </location>
</feature>
<dbReference type="PROSITE" id="PS50089">
    <property type="entry name" value="ZF_RING_2"/>
    <property type="match status" value="1"/>
</dbReference>
<feature type="domain" description="B box-type" evidence="9">
    <location>
        <begin position="225"/>
        <end position="270"/>
    </location>
</feature>
<dbReference type="Gene3D" id="3.30.160.60">
    <property type="entry name" value="Classic Zinc Finger"/>
    <property type="match status" value="1"/>
</dbReference>
<dbReference type="InterPro" id="IPR027370">
    <property type="entry name" value="Znf-RING_euk"/>
</dbReference>
<keyword evidence="4" id="KW-0862">Zinc</keyword>
<dbReference type="Pfam" id="PF13445">
    <property type="entry name" value="zf-RING_UBOX"/>
    <property type="match status" value="1"/>
</dbReference>
<gene>
    <name evidence="10" type="ORF">BaRGS_00027086</name>
</gene>
<dbReference type="GO" id="GO:0008270">
    <property type="term" value="F:zinc ion binding"/>
    <property type="evidence" value="ECO:0007669"/>
    <property type="project" value="UniProtKB-KW"/>
</dbReference>
<dbReference type="Gene3D" id="3.30.40.10">
    <property type="entry name" value="Zinc/RING finger domain, C3HC4 (zinc finger)"/>
    <property type="match status" value="1"/>
</dbReference>
<name>A0ABD0K3T0_9CAEN</name>
<feature type="compositionally biased region" description="Low complexity" evidence="7">
    <location>
        <begin position="684"/>
        <end position="717"/>
    </location>
</feature>
<dbReference type="PANTHER" id="PTHR25462">
    <property type="entry name" value="BONUS, ISOFORM C-RELATED"/>
    <property type="match status" value="1"/>
</dbReference>
<dbReference type="EMBL" id="JACVVK020000258">
    <property type="protein sequence ID" value="KAK7481713.1"/>
    <property type="molecule type" value="Genomic_DNA"/>
</dbReference>
<feature type="region of interest" description="Disordered" evidence="7">
    <location>
        <begin position="615"/>
        <end position="781"/>
    </location>
</feature>
<evidence type="ECO:0000256" key="2">
    <source>
        <dbReference type="ARBA" id="ARBA00022723"/>
    </source>
</evidence>
<dbReference type="CDD" id="cd19757">
    <property type="entry name" value="Bbox1"/>
    <property type="match status" value="1"/>
</dbReference>
<dbReference type="SUPFAM" id="SSF57845">
    <property type="entry name" value="B-box zinc-binding domain"/>
    <property type="match status" value="1"/>
</dbReference>
<dbReference type="SMART" id="SM00336">
    <property type="entry name" value="BBOX"/>
    <property type="match status" value="2"/>
</dbReference>
<dbReference type="Gene3D" id="2.120.10.30">
    <property type="entry name" value="TolB, C-terminal domain"/>
    <property type="match status" value="1"/>
</dbReference>
<evidence type="ECO:0000313" key="10">
    <source>
        <dbReference type="EMBL" id="KAK7481713.1"/>
    </source>
</evidence>